<sequence length="242" mass="27373">MFSNKKFLVLIFLMAAANPAYSGYDEALDMINKGDFIEAIEELKPLVELGYPPALYQQATLYENGQGVQRDQSKAFELYQRAAGRGIAEAQFAIAQMYLEGRGCTKDTTQGFEYTRRAADKGLAAAQYNLALMYQKGEVITQSYRNAAIWYEDAAMQNFALAQFNLALLYFDGLGVTKDIEKSYIWNRVAAFNGYDPAEKSMNMDSKSLSREQIKSARERADELYLKISPDEQNYKPFSFEG</sequence>
<evidence type="ECO:0000313" key="2">
    <source>
        <dbReference type="EMBL" id="WNC73492.1"/>
    </source>
</evidence>
<evidence type="ECO:0000313" key="3">
    <source>
        <dbReference type="Proteomes" id="UP001258994"/>
    </source>
</evidence>
<dbReference type="PANTHER" id="PTHR11102">
    <property type="entry name" value="SEL-1-LIKE PROTEIN"/>
    <property type="match status" value="1"/>
</dbReference>
<dbReference type="EMBL" id="CP134145">
    <property type="protein sequence ID" value="WNC73492.1"/>
    <property type="molecule type" value="Genomic_DNA"/>
</dbReference>
<reference evidence="3" key="1">
    <citation type="submission" date="2023-09" db="EMBL/GenBank/DDBJ databases">
        <authorList>
            <person name="Li S."/>
            <person name="Li X."/>
            <person name="Zhang C."/>
            <person name="Zhao Z."/>
        </authorList>
    </citation>
    <scope>NUCLEOTIDE SEQUENCE [LARGE SCALE GENOMIC DNA]</scope>
    <source>
        <strain evidence="3">SQ149</strain>
    </source>
</reference>
<dbReference type="InterPro" id="IPR050767">
    <property type="entry name" value="Sel1_AlgK"/>
</dbReference>
<feature type="chain" id="PRO_5047274297" evidence="1">
    <location>
        <begin position="23"/>
        <end position="242"/>
    </location>
</feature>
<protein>
    <submittedName>
        <fullName evidence="2">Tetratricopeptide repeat protein</fullName>
    </submittedName>
</protein>
<dbReference type="SMART" id="SM00671">
    <property type="entry name" value="SEL1"/>
    <property type="match status" value="4"/>
</dbReference>
<dbReference type="SUPFAM" id="SSF81901">
    <property type="entry name" value="HCP-like"/>
    <property type="match status" value="1"/>
</dbReference>
<proteinExistence type="predicted"/>
<dbReference type="Gene3D" id="1.25.40.10">
    <property type="entry name" value="Tetratricopeptide repeat domain"/>
    <property type="match status" value="2"/>
</dbReference>
<accession>A0ABY9TXG2</accession>
<gene>
    <name evidence="2" type="ORF">RGQ13_05710</name>
</gene>
<evidence type="ECO:0000256" key="1">
    <source>
        <dbReference type="SAM" id="SignalP"/>
    </source>
</evidence>
<feature type="signal peptide" evidence="1">
    <location>
        <begin position="1"/>
        <end position="22"/>
    </location>
</feature>
<dbReference type="RefSeq" id="WP_348392604.1">
    <property type="nucleotide sequence ID" value="NZ_CP134145.1"/>
</dbReference>
<dbReference type="InterPro" id="IPR006597">
    <property type="entry name" value="Sel1-like"/>
</dbReference>
<dbReference type="Proteomes" id="UP001258994">
    <property type="component" value="Chromosome"/>
</dbReference>
<dbReference type="PANTHER" id="PTHR11102:SF160">
    <property type="entry name" value="ERAD-ASSOCIATED E3 UBIQUITIN-PROTEIN LIGASE COMPONENT HRD3"/>
    <property type="match status" value="1"/>
</dbReference>
<keyword evidence="1" id="KW-0732">Signal</keyword>
<name>A0ABY9TXG2_9GAMM</name>
<keyword evidence="3" id="KW-1185">Reference proteome</keyword>
<dbReference type="InterPro" id="IPR011990">
    <property type="entry name" value="TPR-like_helical_dom_sf"/>
</dbReference>
<organism evidence="2 3">
    <name type="scientific">Thalassotalea psychrophila</name>
    <dbReference type="NCBI Taxonomy" id="3065647"/>
    <lineage>
        <taxon>Bacteria</taxon>
        <taxon>Pseudomonadati</taxon>
        <taxon>Pseudomonadota</taxon>
        <taxon>Gammaproteobacteria</taxon>
        <taxon>Alteromonadales</taxon>
        <taxon>Colwelliaceae</taxon>
        <taxon>Thalassotalea</taxon>
    </lineage>
</organism>
<dbReference type="Pfam" id="PF08238">
    <property type="entry name" value="Sel1"/>
    <property type="match status" value="4"/>
</dbReference>